<keyword evidence="4" id="KW-0633">Potassium transport</keyword>
<evidence type="ECO:0000256" key="6">
    <source>
        <dbReference type="ARBA" id="ARBA00022958"/>
    </source>
</evidence>
<keyword evidence="5" id="KW-0812">Transmembrane</keyword>
<proteinExistence type="inferred from homology"/>
<evidence type="ECO:0000259" key="10">
    <source>
        <dbReference type="Pfam" id="PF02705"/>
    </source>
</evidence>
<evidence type="ECO:0000256" key="1">
    <source>
        <dbReference type="ARBA" id="ARBA00004141"/>
    </source>
</evidence>
<comment type="subcellular location">
    <subcellularLocation>
        <location evidence="1">Membrane</location>
        <topology evidence="1">Multi-pass membrane protein</topology>
    </subcellularLocation>
</comment>
<dbReference type="OMA" id="IRGKMRF"/>
<comment type="similarity">
    <text evidence="2">Belongs to the HAK/KUP transporter (TC 2.A.72.3) family.</text>
</comment>
<feature type="domain" description="K+ potassium transporter integral membrane" evidence="10">
    <location>
        <begin position="74"/>
        <end position="208"/>
    </location>
</feature>
<dbReference type="eggNOG" id="ENOG502QPSA">
    <property type="taxonomic scope" value="Eukaryota"/>
</dbReference>
<feature type="domain" description="K+ potassium transporter C-terminal" evidence="11">
    <location>
        <begin position="475"/>
        <end position="635"/>
    </location>
</feature>
<organism evidence="12">
    <name type="scientific">Triticum urartu</name>
    <name type="common">Red wild einkorn</name>
    <name type="synonym">Crithodium urartu</name>
    <dbReference type="NCBI Taxonomy" id="4572"/>
    <lineage>
        <taxon>Eukaryota</taxon>
        <taxon>Viridiplantae</taxon>
        <taxon>Streptophyta</taxon>
        <taxon>Embryophyta</taxon>
        <taxon>Tracheophyta</taxon>
        <taxon>Spermatophyta</taxon>
        <taxon>Magnoliopsida</taxon>
        <taxon>Liliopsida</taxon>
        <taxon>Poales</taxon>
        <taxon>Poaceae</taxon>
        <taxon>BOP clade</taxon>
        <taxon>Pooideae</taxon>
        <taxon>Triticodae</taxon>
        <taxon>Triticeae</taxon>
        <taxon>Triticinae</taxon>
        <taxon>Triticum</taxon>
    </lineage>
</organism>
<dbReference type="GO" id="GO:0016020">
    <property type="term" value="C:membrane"/>
    <property type="evidence" value="ECO:0007669"/>
    <property type="project" value="UniProtKB-SubCell"/>
</dbReference>
<accession>M7ZET4</accession>
<keyword evidence="3" id="KW-0813">Transport</keyword>
<dbReference type="PANTHER" id="PTHR30540">
    <property type="entry name" value="OSMOTIC STRESS POTASSIUM TRANSPORTER"/>
    <property type="match status" value="1"/>
</dbReference>
<name>M7ZET4_TRIUA</name>
<dbReference type="STRING" id="4572.M7ZET4"/>
<evidence type="ECO:0000259" key="11">
    <source>
        <dbReference type="Pfam" id="PF22776"/>
    </source>
</evidence>
<evidence type="ECO:0000256" key="4">
    <source>
        <dbReference type="ARBA" id="ARBA00022538"/>
    </source>
</evidence>
<dbReference type="PANTHER" id="PTHR30540:SF33">
    <property type="entry name" value="POTASSIUM TRANSPORTER 4-RELATED"/>
    <property type="match status" value="1"/>
</dbReference>
<evidence type="ECO:0000256" key="5">
    <source>
        <dbReference type="ARBA" id="ARBA00022692"/>
    </source>
</evidence>
<dbReference type="InterPro" id="IPR053952">
    <property type="entry name" value="K_trans_C"/>
</dbReference>
<sequence length="639" mass="71102">MSWYIHAYCILVLPTHPGQVMLREPKKTASEGKGSKDSSKLCCPTQIAMATVSMDVEAGRDDKKKGFHQDLVLAYKTLGVVFGGLVTSPLYVYPSMNLTNPTEEDYLGIYSIMFWTLTLIGVIKYICIALHADDHGEGGTFAMYSLLCQHANIGILPSKKIYIEEEDLVSTEPAVIRRPSRLRRFIERSIVARRLLLLTAILGICGGGCVCSDPHWALPAAEVRHVESAEAMFADLGHFSKRSIQIAFLTSIYPSLVLTYAGQTAYLINNVDDFSDGFYKFVPRPVYWPMFVIATLAAIVASQSLISATFSVIKQSVALDYFPRVKVVHTSRNKEGEVYSPETNYILMLFCVGAILGLGDGKDIGNAFGVVVIMVMLITTVLLSLVMLIIWDTHVVLVALYFVPFLILEGTYVSAVCTKILKGGWMPFAVSLLLALIMFGWYYGRQRKAEYEMANKVTLERLGELLAGADVHRVSGLCFFYSNMQDWLTPVLAHYIRNMRSLHKVTIFLTLRYLLVAKVDAKDRVAIRRLGPNGVYGCTVQYGYADPLDTEEDELADLVVGALRDHITEEEVALLEEAREAGVVHIRGKMRFHVGKDTGFFDRVLLGFYEFLHSTCRSALPALGIPLQQCVEIGMLSKA</sequence>
<keyword evidence="6" id="KW-0630">Potassium</keyword>
<gene>
    <name evidence="12" type="ORF">TRIUR3_27127</name>
</gene>
<keyword evidence="9" id="KW-0472">Membrane</keyword>
<evidence type="ECO:0000256" key="2">
    <source>
        <dbReference type="ARBA" id="ARBA00008440"/>
    </source>
</evidence>
<feature type="domain" description="K+ potassium transporter integral membrane" evidence="10">
    <location>
        <begin position="226"/>
        <end position="462"/>
    </location>
</feature>
<evidence type="ECO:0000256" key="9">
    <source>
        <dbReference type="ARBA" id="ARBA00023136"/>
    </source>
</evidence>
<dbReference type="Pfam" id="PF02705">
    <property type="entry name" value="K_trans"/>
    <property type="match status" value="2"/>
</dbReference>
<evidence type="ECO:0000256" key="8">
    <source>
        <dbReference type="ARBA" id="ARBA00023065"/>
    </source>
</evidence>
<dbReference type="Pfam" id="PF22776">
    <property type="entry name" value="K_trans_C"/>
    <property type="match status" value="1"/>
</dbReference>
<dbReference type="InterPro" id="IPR003855">
    <property type="entry name" value="K+_transporter"/>
</dbReference>
<dbReference type="InterPro" id="IPR053951">
    <property type="entry name" value="K_trans_N"/>
</dbReference>
<reference evidence="12" key="1">
    <citation type="journal article" date="2013" name="Nature">
        <title>Draft genome of the wheat A-genome progenitor Triticum urartu.</title>
        <authorList>
            <person name="Ling H.Q."/>
            <person name="Zhao S."/>
            <person name="Liu D."/>
            <person name="Wang J."/>
            <person name="Sun H."/>
            <person name="Zhang C."/>
            <person name="Fan H."/>
            <person name="Li D."/>
            <person name="Dong L."/>
            <person name="Tao Y."/>
            <person name="Gao C."/>
            <person name="Wu H."/>
            <person name="Li Y."/>
            <person name="Cui Y."/>
            <person name="Guo X."/>
            <person name="Zheng S."/>
            <person name="Wang B."/>
            <person name="Yu K."/>
            <person name="Liang Q."/>
            <person name="Yang W."/>
            <person name="Lou X."/>
            <person name="Chen J."/>
            <person name="Feng M."/>
            <person name="Jian J."/>
            <person name="Zhang X."/>
            <person name="Luo G."/>
            <person name="Jiang Y."/>
            <person name="Liu J."/>
            <person name="Wang Z."/>
            <person name="Sha Y."/>
            <person name="Zhang B."/>
            <person name="Wu H."/>
            <person name="Tang D."/>
            <person name="Shen Q."/>
            <person name="Xue P."/>
            <person name="Zou S."/>
            <person name="Wang X."/>
            <person name="Liu X."/>
            <person name="Wang F."/>
            <person name="Yang Y."/>
            <person name="An X."/>
            <person name="Dong Z."/>
            <person name="Zhang K."/>
            <person name="Zhang X."/>
            <person name="Luo M.C."/>
            <person name="Dvorak J."/>
            <person name="Tong Y."/>
            <person name="Wang J."/>
            <person name="Yang H."/>
            <person name="Li Z."/>
            <person name="Wang D."/>
            <person name="Zhang A."/>
            <person name="Wang J."/>
        </authorList>
    </citation>
    <scope>NUCLEOTIDE SEQUENCE</scope>
</reference>
<keyword evidence="7" id="KW-1133">Transmembrane helix</keyword>
<keyword evidence="8" id="KW-0406">Ion transport</keyword>
<evidence type="ECO:0000256" key="3">
    <source>
        <dbReference type="ARBA" id="ARBA00022448"/>
    </source>
</evidence>
<dbReference type="GO" id="GO:0015079">
    <property type="term" value="F:potassium ion transmembrane transporter activity"/>
    <property type="evidence" value="ECO:0007669"/>
    <property type="project" value="InterPro"/>
</dbReference>
<evidence type="ECO:0000313" key="12">
    <source>
        <dbReference type="EMBL" id="EMS50920.1"/>
    </source>
</evidence>
<dbReference type="EMBL" id="KD226156">
    <property type="protein sequence ID" value="EMS50920.1"/>
    <property type="molecule type" value="Genomic_DNA"/>
</dbReference>
<dbReference type="AlphaFoldDB" id="M7ZET4"/>
<protein>
    <submittedName>
        <fullName evidence="12">Putative potassium transporter 4</fullName>
    </submittedName>
</protein>
<evidence type="ECO:0000256" key="7">
    <source>
        <dbReference type="ARBA" id="ARBA00022989"/>
    </source>
</evidence>